<evidence type="ECO:0000313" key="2">
    <source>
        <dbReference type="EMBL" id="KPL71087.1"/>
    </source>
</evidence>
<dbReference type="PROSITE" id="PS50293">
    <property type="entry name" value="TPR_REGION"/>
    <property type="match status" value="1"/>
</dbReference>
<dbReference type="Pfam" id="PF00515">
    <property type="entry name" value="TPR_1"/>
    <property type="match status" value="1"/>
</dbReference>
<keyword evidence="1" id="KW-0802">TPR repeat</keyword>
<dbReference type="Gene3D" id="1.25.40.10">
    <property type="entry name" value="Tetratricopeptide repeat domain"/>
    <property type="match status" value="2"/>
</dbReference>
<comment type="caution">
    <text evidence="2">The sequence shown here is derived from an EMBL/GenBank/DDBJ whole genome shotgun (WGS) entry which is preliminary data.</text>
</comment>
<keyword evidence="3" id="KW-1185">Reference proteome</keyword>
<name>A0A0P6XIT6_9CHLR</name>
<feature type="repeat" description="TPR" evidence="1">
    <location>
        <begin position="74"/>
        <end position="107"/>
    </location>
</feature>
<dbReference type="SUPFAM" id="SSF48452">
    <property type="entry name" value="TPR-like"/>
    <property type="match status" value="1"/>
</dbReference>
<dbReference type="Pfam" id="PF13432">
    <property type="entry name" value="TPR_16"/>
    <property type="match status" value="1"/>
</dbReference>
<evidence type="ECO:0000313" key="3">
    <source>
        <dbReference type="Proteomes" id="UP000050430"/>
    </source>
</evidence>
<dbReference type="AlphaFoldDB" id="A0A0P6XIT6"/>
<gene>
    <name evidence="2" type="ORF">ADM99_12475</name>
</gene>
<sequence>MKNQDYIATMKQIQSLIDKREWQAAWEKLCMADSRFPNTPAILTAMGDCQIHLEKPEGAVARFIRVTELEPESVEAYNNLGVAYMFSGDFHQAEIAYLQALQFKPNHEQTVKNLAFLYFQQQDRLGDAATLLAGIVRSNPSDCEALYLMGKCYEMGGDLASAKLCFERILMYQSDSQMAIDALNQLQSVN</sequence>
<dbReference type="PROSITE" id="PS50005">
    <property type="entry name" value="TPR"/>
    <property type="match status" value="1"/>
</dbReference>
<dbReference type="InterPro" id="IPR019734">
    <property type="entry name" value="TPR_rpt"/>
</dbReference>
<dbReference type="PANTHER" id="PTHR12558:SF13">
    <property type="entry name" value="CELL DIVISION CYCLE PROTEIN 27 HOMOLOG"/>
    <property type="match status" value="1"/>
</dbReference>
<proteinExistence type="predicted"/>
<dbReference type="PANTHER" id="PTHR12558">
    <property type="entry name" value="CELL DIVISION CYCLE 16,23,27"/>
    <property type="match status" value="1"/>
</dbReference>
<dbReference type="SMART" id="SM00028">
    <property type="entry name" value="TPR"/>
    <property type="match status" value="3"/>
</dbReference>
<reference evidence="2 3" key="1">
    <citation type="submission" date="2015-07" db="EMBL/GenBank/DDBJ databases">
        <title>Genome sequence of Leptolinea tardivitalis DSM 16556.</title>
        <authorList>
            <person name="Hemp J."/>
            <person name="Ward L.M."/>
            <person name="Pace L.A."/>
            <person name="Fischer W.W."/>
        </authorList>
    </citation>
    <scope>NUCLEOTIDE SEQUENCE [LARGE SCALE GENOMIC DNA]</scope>
    <source>
        <strain evidence="2 3">YMTK-2</strain>
    </source>
</reference>
<dbReference type="OrthoDB" id="9769030at2"/>
<dbReference type="RefSeq" id="WP_062422827.1">
    <property type="nucleotide sequence ID" value="NZ_BBYA01000011.1"/>
</dbReference>
<dbReference type="STRING" id="229920.ADM99_12475"/>
<accession>A0A0P6XIT6</accession>
<dbReference type="Proteomes" id="UP000050430">
    <property type="component" value="Unassembled WGS sequence"/>
</dbReference>
<protein>
    <submittedName>
        <fullName evidence="2">Uncharacterized protein</fullName>
    </submittedName>
</protein>
<evidence type="ECO:0000256" key="1">
    <source>
        <dbReference type="PROSITE-ProRule" id="PRU00339"/>
    </source>
</evidence>
<dbReference type="EMBL" id="LGCK01000012">
    <property type="protein sequence ID" value="KPL71087.1"/>
    <property type="molecule type" value="Genomic_DNA"/>
</dbReference>
<dbReference type="InterPro" id="IPR011990">
    <property type="entry name" value="TPR-like_helical_dom_sf"/>
</dbReference>
<organism evidence="2 3">
    <name type="scientific">Leptolinea tardivitalis</name>
    <dbReference type="NCBI Taxonomy" id="229920"/>
    <lineage>
        <taxon>Bacteria</taxon>
        <taxon>Bacillati</taxon>
        <taxon>Chloroflexota</taxon>
        <taxon>Anaerolineae</taxon>
        <taxon>Anaerolineales</taxon>
        <taxon>Anaerolineaceae</taxon>
        <taxon>Leptolinea</taxon>
    </lineage>
</organism>